<dbReference type="Proteomes" id="UP000175744">
    <property type="component" value="Unassembled WGS sequence"/>
</dbReference>
<proteinExistence type="predicted"/>
<evidence type="ECO:0000313" key="3">
    <source>
        <dbReference type="Proteomes" id="UP000175744"/>
    </source>
</evidence>
<dbReference type="InterPro" id="IPR051396">
    <property type="entry name" value="Bact_Antivir_Def_Nuclease"/>
</dbReference>
<comment type="caution">
    <text evidence="2">The sequence shown here is derived from an EMBL/GenBank/DDBJ whole genome shotgun (WGS) entry which is preliminary data.</text>
</comment>
<dbReference type="STRING" id="1121290.CLAOCE_18010"/>
<dbReference type="OrthoDB" id="1093370at2"/>
<dbReference type="Gene3D" id="3.40.50.300">
    <property type="entry name" value="P-loop containing nucleotide triphosphate hydrolases"/>
    <property type="match status" value="1"/>
</dbReference>
<dbReference type="InterPro" id="IPR003593">
    <property type="entry name" value="AAA+_ATPase"/>
</dbReference>
<evidence type="ECO:0000313" key="2">
    <source>
        <dbReference type="EMBL" id="OFI05353.1"/>
    </source>
</evidence>
<dbReference type="PANTHER" id="PTHR43581">
    <property type="entry name" value="ATP/GTP PHOSPHATASE"/>
    <property type="match status" value="1"/>
</dbReference>
<dbReference type="EMBL" id="LZFO01000029">
    <property type="protein sequence ID" value="OFI05353.1"/>
    <property type="molecule type" value="Genomic_DNA"/>
</dbReference>
<sequence>MKVEKIKYNGHELFNNLEIDFKDSNEDILNTIVIIGENGVGKTTLLKEIYQMFDFTKAFMKELYIKDNLAKITCNSTTIFLEGNDEELMIINEIWHNDEVVDNNNVTKVIYMPTEINFEKINKVDNTLNFTPDFRNIIDQNITQNVPSFIATKINKEIFKNRNKTIGEVIDKVCDDINSIFSVMDLDVKLVGLSETNETKPIFRNSLGKEFDITGLSSGEKQLFLRALSLKFLEVNNSIILIDEPEISLHPEWQRKIIDVYESIGENNQLIIATHSPHIIGNIESKQLRILKKDSDGIKLVDNNELNETYGKNIGDILSTTMKVDSLRNEDITSKLNKAYELLNKNLYDTEEFNEIFNYLRKYLGDLDKDIMRIRLDISVRNKKNAKD</sequence>
<dbReference type="SMART" id="SM00382">
    <property type="entry name" value="AAA"/>
    <property type="match status" value="1"/>
</dbReference>
<dbReference type="GO" id="GO:0016887">
    <property type="term" value="F:ATP hydrolysis activity"/>
    <property type="evidence" value="ECO:0007669"/>
    <property type="project" value="InterPro"/>
</dbReference>
<organism evidence="2 3">
    <name type="scientific">Clostridium acetireducens DSM 10703</name>
    <dbReference type="NCBI Taxonomy" id="1121290"/>
    <lineage>
        <taxon>Bacteria</taxon>
        <taxon>Bacillati</taxon>
        <taxon>Bacillota</taxon>
        <taxon>Clostridia</taxon>
        <taxon>Eubacteriales</taxon>
        <taxon>Clostridiaceae</taxon>
        <taxon>Clostridium</taxon>
    </lineage>
</organism>
<accession>A0A1E8EX59</accession>
<keyword evidence="3" id="KW-1185">Reference proteome</keyword>
<feature type="domain" description="AAA+ ATPase" evidence="1">
    <location>
        <begin position="28"/>
        <end position="294"/>
    </location>
</feature>
<protein>
    <recommendedName>
        <fullName evidence="1">AAA+ ATPase domain-containing protein</fullName>
    </recommendedName>
</protein>
<dbReference type="SUPFAM" id="SSF52540">
    <property type="entry name" value="P-loop containing nucleoside triphosphate hydrolases"/>
    <property type="match status" value="1"/>
</dbReference>
<reference evidence="2 3" key="1">
    <citation type="submission" date="2016-06" db="EMBL/GenBank/DDBJ databases">
        <title>Genome sequence of Clostridium acetireducens DSM 10703.</title>
        <authorList>
            <person name="Poehlein A."/>
            <person name="Fluechter S."/>
            <person name="Duerre P."/>
            <person name="Daniel R."/>
        </authorList>
    </citation>
    <scope>NUCLEOTIDE SEQUENCE [LARGE SCALE GENOMIC DNA]</scope>
    <source>
        <strain evidence="2 3">DSM 10703</strain>
    </source>
</reference>
<dbReference type="InterPro" id="IPR003959">
    <property type="entry name" value="ATPase_AAA_core"/>
</dbReference>
<dbReference type="AlphaFoldDB" id="A0A1E8EX59"/>
<dbReference type="RefSeq" id="WP_070110769.1">
    <property type="nucleotide sequence ID" value="NZ_LZFO01000029.1"/>
</dbReference>
<dbReference type="Pfam" id="PF13304">
    <property type="entry name" value="AAA_21"/>
    <property type="match status" value="1"/>
</dbReference>
<evidence type="ECO:0000259" key="1">
    <source>
        <dbReference type="SMART" id="SM00382"/>
    </source>
</evidence>
<gene>
    <name evidence="2" type="ORF">CLOACE_18010</name>
</gene>
<dbReference type="PANTHER" id="PTHR43581:SF4">
    <property type="entry name" value="ATP_GTP PHOSPHATASE"/>
    <property type="match status" value="1"/>
</dbReference>
<name>A0A1E8EX59_9CLOT</name>
<dbReference type="InterPro" id="IPR027417">
    <property type="entry name" value="P-loop_NTPase"/>
</dbReference>
<dbReference type="GO" id="GO:0005524">
    <property type="term" value="F:ATP binding"/>
    <property type="evidence" value="ECO:0007669"/>
    <property type="project" value="InterPro"/>
</dbReference>
<dbReference type="PATRIC" id="fig|1121290.3.peg.1794"/>